<feature type="region of interest" description="Disordered" evidence="1">
    <location>
        <begin position="1"/>
        <end position="152"/>
    </location>
</feature>
<proteinExistence type="predicted"/>
<feature type="compositionally biased region" description="Basic and acidic residues" evidence="1">
    <location>
        <begin position="596"/>
        <end position="614"/>
    </location>
</feature>
<evidence type="ECO:0000313" key="4">
    <source>
        <dbReference type="Proteomes" id="UP001239994"/>
    </source>
</evidence>
<feature type="compositionally biased region" description="Low complexity" evidence="1">
    <location>
        <begin position="52"/>
        <end position="87"/>
    </location>
</feature>
<feature type="transmembrane region" description="Helical" evidence="2">
    <location>
        <begin position="441"/>
        <end position="466"/>
    </location>
</feature>
<feature type="compositionally biased region" description="Basic and acidic residues" evidence="1">
    <location>
        <begin position="518"/>
        <end position="529"/>
    </location>
</feature>
<reference evidence="3" key="1">
    <citation type="submission" date="2023-03" db="EMBL/GenBank/DDBJ databases">
        <title>Electrophorus voltai genome.</title>
        <authorList>
            <person name="Bian C."/>
        </authorList>
    </citation>
    <scope>NUCLEOTIDE SEQUENCE</scope>
    <source>
        <strain evidence="3">CB-2022</strain>
        <tissue evidence="3">Muscle</tissue>
    </source>
</reference>
<evidence type="ECO:0000256" key="1">
    <source>
        <dbReference type="SAM" id="MobiDB-lite"/>
    </source>
</evidence>
<feature type="region of interest" description="Disordered" evidence="1">
    <location>
        <begin position="236"/>
        <end position="287"/>
    </location>
</feature>
<dbReference type="Proteomes" id="UP001239994">
    <property type="component" value="Unassembled WGS sequence"/>
</dbReference>
<protein>
    <submittedName>
        <fullName evidence="3">Uncharacterized protein</fullName>
    </submittedName>
</protein>
<feature type="compositionally biased region" description="Polar residues" evidence="1">
    <location>
        <begin position="110"/>
        <end position="130"/>
    </location>
</feature>
<name>A0AAD9DWG0_9TELE</name>
<accession>A0AAD9DWG0</accession>
<dbReference type="AlphaFoldDB" id="A0AAD9DWG0"/>
<dbReference type="EMBL" id="JAROKS010000012">
    <property type="protein sequence ID" value="KAK1797970.1"/>
    <property type="molecule type" value="Genomic_DNA"/>
</dbReference>
<feature type="compositionally biased region" description="Polar residues" evidence="1">
    <location>
        <begin position="247"/>
        <end position="287"/>
    </location>
</feature>
<sequence>MTSATAEPDTTAPTRDRADRTATGTHAAELSHVPGGDDEPRTRPRNIESLPQVTVSSNLTLLTTQNGNSPETGTWSGTSSTGHQTHGFPRQHMAQTGHESGIDHWETRTGTEPSTSKTQQHVQPSSQASWGRTEGTARPGVRLGGFTAGHKDDGLPTPDWGFLKRMAGMKSWESAAVTARSASHETGAVIRTTSWRPQMQTSVGRESHDGMMETGATKVPLENSTEDSGVTWRIKGSHSLTMEKQDPLNTTLSHDTAPTQPHKQSASQATPGNVTSMDGSADLSSEVTTRYNSTAQALVNTAQHEVPFSKGLLPTENVEETFTSSMSANTISATFPEVRTDREGEGFTTGSVTMTPRNMVHTATTTGPSRTQATYMHGRSLSVWRTSAVNASTDATEVAKNVSTGANNTRLEERETGFWPDCHTKGWPSESRRSSKLVCLLTLWSLAVIASVFLGLTIFLCARLSVVKQRAGWRGRGRGQKRNSTAKETQSLWAEPGASAQERVELWYANGTTLQVEVKGRERGREERTRRKSEKRKARDNEGDMWAPPRVTMDDITEFWYGNRRARNTERPAGQGQLMGMHQYSQDCTKKKERARKSVGERASERECGKKRERERVWEKEEEKGWVFPA</sequence>
<keyword evidence="4" id="KW-1185">Reference proteome</keyword>
<feature type="region of interest" description="Disordered" evidence="1">
    <location>
        <begin position="518"/>
        <end position="549"/>
    </location>
</feature>
<keyword evidence="2" id="KW-0472">Membrane</keyword>
<keyword evidence="2" id="KW-1133">Transmembrane helix</keyword>
<evidence type="ECO:0000256" key="2">
    <source>
        <dbReference type="SAM" id="Phobius"/>
    </source>
</evidence>
<evidence type="ECO:0000313" key="3">
    <source>
        <dbReference type="EMBL" id="KAK1797970.1"/>
    </source>
</evidence>
<keyword evidence="2" id="KW-0812">Transmembrane</keyword>
<feature type="region of interest" description="Disordered" evidence="1">
    <location>
        <begin position="582"/>
        <end position="614"/>
    </location>
</feature>
<gene>
    <name evidence="3" type="ORF">P4O66_000731</name>
</gene>
<feature type="compositionally biased region" description="Basic and acidic residues" evidence="1">
    <location>
        <begin position="100"/>
        <end position="109"/>
    </location>
</feature>
<organism evidence="3 4">
    <name type="scientific">Electrophorus voltai</name>
    <dbReference type="NCBI Taxonomy" id="2609070"/>
    <lineage>
        <taxon>Eukaryota</taxon>
        <taxon>Metazoa</taxon>
        <taxon>Chordata</taxon>
        <taxon>Craniata</taxon>
        <taxon>Vertebrata</taxon>
        <taxon>Euteleostomi</taxon>
        <taxon>Actinopterygii</taxon>
        <taxon>Neopterygii</taxon>
        <taxon>Teleostei</taxon>
        <taxon>Ostariophysi</taxon>
        <taxon>Gymnotiformes</taxon>
        <taxon>Gymnotoidei</taxon>
        <taxon>Gymnotidae</taxon>
        <taxon>Electrophorus</taxon>
    </lineage>
</organism>
<comment type="caution">
    <text evidence="3">The sequence shown here is derived from an EMBL/GenBank/DDBJ whole genome shotgun (WGS) entry which is preliminary data.</text>
</comment>